<feature type="domain" description="SAP" evidence="2">
    <location>
        <begin position="4"/>
        <end position="38"/>
    </location>
</feature>
<feature type="compositionally biased region" description="Basic and acidic residues" evidence="1">
    <location>
        <begin position="315"/>
        <end position="328"/>
    </location>
</feature>
<dbReference type="AlphaFoldDB" id="A0A8H3EGN1"/>
<feature type="compositionally biased region" description="Basic and acidic residues" evidence="1">
    <location>
        <begin position="338"/>
        <end position="348"/>
    </location>
</feature>
<feature type="region of interest" description="Disordered" evidence="1">
    <location>
        <begin position="582"/>
        <end position="601"/>
    </location>
</feature>
<dbReference type="Proteomes" id="UP000664169">
    <property type="component" value="Unassembled WGS sequence"/>
</dbReference>
<dbReference type="Gene3D" id="1.10.720.30">
    <property type="entry name" value="SAP domain"/>
    <property type="match status" value="1"/>
</dbReference>
<dbReference type="SMART" id="SM00513">
    <property type="entry name" value="SAP"/>
    <property type="match status" value="1"/>
</dbReference>
<feature type="compositionally biased region" description="Gly residues" evidence="1">
    <location>
        <begin position="618"/>
        <end position="638"/>
    </location>
</feature>
<protein>
    <recommendedName>
        <fullName evidence="2">SAP domain-containing protein</fullName>
    </recommendedName>
</protein>
<reference evidence="3" key="1">
    <citation type="submission" date="2021-03" db="EMBL/GenBank/DDBJ databases">
        <authorList>
            <person name="Tagirdzhanova G."/>
        </authorList>
    </citation>
    <scope>NUCLEOTIDE SEQUENCE</scope>
</reference>
<accession>A0A8H3EGN1</accession>
<dbReference type="PANTHER" id="PTHR47031">
    <property type="entry name" value="SAP DNA-BINDING DOMAIN-CONTAINING PROTEIN"/>
    <property type="match status" value="1"/>
</dbReference>
<feature type="region of interest" description="Disordered" evidence="1">
    <location>
        <begin position="522"/>
        <end position="546"/>
    </location>
</feature>
<evidence type="ECO:0000313" key="4">
    <source>
        <dbReference type="Proteomes" id="UP000664169"/>
    </source>
</evidence>
<feature type="compositionally biased region" description="Basic and acidic residues" evidence="1">
    <location>
        <begin position="607"/>
        <end position="616"/>
    </location>
</feature>
<keyword evidence="4" id="KW-1185">Reference proteome</keyword>
<dbReference type="CDD" id="cd12432">
    <property type="entry name" value="RRM_ACINU"/>
    <property type="match status" value="1"/>
</dbReference>
<dbReference type="OrthoDB" id="5348404at2759"/>
<dbReference type="InterPro" id="IPR036361">
    <property type="entry name" value="SAP_dom_sf"/>
</dbReference>
<comment type="caution">
    <text evidence="3">The sequence shown here is derived from an EMBL/GenBank/DDBJ whole genome shotgun (WGS) entry which is preliminary data.</text>
</comment>
<dbReference type="EMBL" id="CAJPDQ010000002">
    <property type="protein sequence ID" value="CAF9905337.1"/>
    <property type="molecule type" value="Genomic_DNA"/>
</dbReference>
<dbReference type="Pfam" id="PF16294">
    <property type="entry name" value="RSB_motif"/>
    <property type="match status" value="1"/>
</dbReference>
<feature type="region of interest" description="Disordered" evidence="1">
    <location>
        <begin position="607"/>
        <end position="669"/>
    </location>
</feature>
<evidence type="ECO:0000259" key="2">
    <source>
        <dbReference type="PROSITE" id="PS50800"/>
    </source>
</evidence>
<evidence type="ECO:0000313" key="3">
    <source>
        <dbReference type="EMBL" id="CAF9905337.1"/>
    </source>
</evidence>
<feature type="region of interest" description="Disordered" evidence="1">
    <location>
        <begin position="193"/>
        <end position="373"/>
    </location>
</feature>
<dbReference type="InterPro" id="IPR003034">
    <property type="entry name" value="SAP_dom"/>
</dbReference>
<feature type="region of interest" description="Disordered" evidence="1">
    <location>
        <begin position="58"/>
        <end position="176"/>
    </location>
</feature>
<feature type="compositionally biased region" description="Basic and acidic residues" evidence="1">
    <location>
        <begin position="355"/>
        <end position="365"/>
    </location>
</feature>
<evidence type="ECO:0000256" key="1">
    <source>
        <dbReference type="SAM" id="MobiDB-lite"/>
    </source>
</evidence>
<name>A0A8H3EGN1_9LECA</name>
<gene>
    <name evidence="3" type="ORF">GOMPHAMPRED_003120</name>
</gene>
<dbReference type="InterPro" id="IPR034257">
    <property type="entry name" value="Acinus_RRM"/>
</dbReference>
<dbReference type="Pfam" id="PF02037">
    <property type="entry name" value="SAP"/>
    <property type="match status" value="1"/>
</dbReference>
<dbReference type="PROSITE" id="PS50800">
    <property type="entry name" value="SAP"/>
    <property type="match status" value="1"/>
</dbReference>
<dbReference type="InterPro" id="IPR032552">
    <property type="entry name" value="RSB_motif"/>
</dbReference>
<feature type="compositionally biased region" description="Polar residues" evidence="1">
    <location>
        <begin position="253"/>
        <end position="265"/>
    </location>
</feature>
<organism evidence="3 4">
    <name type="scientific">Gomphillus americanus</name>
    <dbReference type="NCBI Taxonomy" id="1940652"/>
    <lineage>
        <taxon>Eukaryota</taxon>
        <taxon>Fungi</taxon>
        <taxon>Dikarya</taxon>
        <taxon>Ascomycota</taxon>
        <taxon>Pezizomycotina</taxon>
        <taxon>Lecanoromycetes</taxon>
        <taxon>OSLEUM clade</taxon>
        <taxon>Ostropomycetidae</taxon>
        <taxon>Ostropales</taxon>
        <taxon>Graphidaceae</taxon>
        <taxon>Gomphilloideae</taxon>
        <taxon>Gomphillus</taxon>
    </lineage>
</organism>
<dbReference type="PANTHER" id="PTHR47031:SF3">
    <property type="entry name" value="SAP DOMAIN-CONTAINING PROTEIN"/>
    <property type="match status" value="1"/>
</dbReference>
<feature type="compositionally biased region" description="Polar residues" evidence="1">
    <location>
        <begin position="114"/>
        <end position="138"/>
    </location>
</feature>
<dbReference type="SUPFAM" id="SSF68906">
    <property type="entry name" value="SAP domain"/>
    <property type="match status" value="1"/>
</dbReference>
<proteinExistence type="predicted"/>
<sequence>MSDYQKLTVVKLKELLKERGLTVAGKKADLIERLERDESETELADRRVTDVEVEVVSDQPVVNGEEAAQLSPEKEAAEAPVVAQIPEPAVAHEEEPQLIAEKGVNEESAAIQAPETTATNDASKESPPTKTQSLTNQEAFGAGVQAQNDAADVNEESVKVQAKQEAGLDTLDDQQVGEVAEEFKKDVEDAGMETIQETNPETRLPLLNDSGIMPAPELPASQIPRPSIETQQTLESRDGSHTVEPNSAMEGITRTTTMSSVNTQELLEDRMKRKRRSHSPPVSSADVAIKKAKAADGSPRATLIQDGQDSLPTRDSAEDGMKGKHDYGRIQSPDLIEDTAKGRDRDLLSADDQAQDTKSKPEHDSQSATPSRHSATNCLYIGNLMRPLQPTALRAHLEKLAGSKAEDDVEAVGLFFLESTRRYGVASFSSVATASRVRSGLHDRVWPDESNRKALFVDFIPEDKANELIELEENNANKPRLERKRYEIQFVEQNGKVIPEIHNADSSAATQYRTGQTLAAAASTNLKKPSTQSTLPPPPREETGKNFKALDDLFPSTAAKPRLYYLPSSSKVAERRLEALSRATATREETRKPTSLVSEEKRRYTFEDGDIVDKGPEYGLGRGGNSARGRAGGGGPGERGSYRNRGGRGGGGPRNDYRSGAGIGYHDRW</sequence>
<feature type="compositionally biased region" description="Polar residues" evidence="1">
    <location>
        <begin position="522"/>
        <end position="534"/>
    </location>
</feature>